<dbReference type="Pfam" id="PF00535">
    <property type="entry name" value="Glycos_transf_2"/>
    <property type="match status" value="1"/>
</dbReference>
<dbReference type="PANTHER" id="PTHR22916:SF3">
    <property type="entry name" value="UDP-GLCNAC:BETAGAL BETA-1,3-N-ACETYLGLUCOSAMINYLTRANSFERASE-LIKE PROTEIN 1"/>
    <property type="match status" value="1"/>
</dbReference>
<evidence type="ECO:0000313" key="4">
    <source>
        <dbReference type="Proteomes" id="UP000245880"/>
    </source>
</evidence>
<protein>
    <submittedName>
        <fullName evidence="3">Glycosyltransferase involved in cell wall biosynthesis</fullName>
    </submittedName>
</protein>
<accession>A0A316ATK6</accession>
<keyword evidence="1" id="KW-0812">Transmembrane</keyword>
<comment type="caution">
    <text evidence="3">The sequence shown here is derived from an EMBL/GenBank/DDBJ whole genome shotgun (WGS) entry which is preliminary data.</text>
</comment>
<dbReference type="Proteomes" id="UP000245880">
    <property type="component" value="Unassembled WGS sequence"/>
</dbReference>
<feature type="domain" description="Glycosyltransferase 2-like" evidence="2">
    <location>
        <begin position="10"/>
        <end position="167"/>
    </location>
</feature>
<dbReference type="CDD" id="cd06433">
    <property type="entry name" value="GT_2_WfgS_like"/>
    <property type="match status" value="1"/>
</dbReference>
<evidence type="ECO:0000256" key="1">
    <source>
        <dbReference type="SAM" id="Phobius"/>
    </source>
</evidence>
<feature type="transmembrane region" description="Helical" evidence="1">
    <location>
        <begin position="234"/>
        <end position="252"/>
    </location>
</feature>
<dbReference type="InterPro" id="IPR029044">
    <property type="entry name" value="Nucleotide-diphossugar_trans"/>
</dbReference>
<organism evidence="3 4">
    <name type="scientific">Dyadobacter jejuensis</name>
    <dbReference type="NCBI Taxonomy" id="1082580"/>
    <lineage>
        <taxon>Bacteria</taxon>
        <taxon>Pseudomonadati</taxon>
        <taxon>Bacteroidota</taxon>
        <taxon>Cytophagia</taxon>
        <taxon>Cytophagales</taxon>
        <taxon>Spirosomataceae</taxon>
        <taxon>Dyadobacter</taxon>
    </lineage>
</organism>
<dbReference type="Gene3D" id="3.90.550.10">
    <property type="entry name" value="Spore Coat Polysaccharide Biosynthesis Protein SpsA, Chain A"/>
    <property type="match status" value="1"/>
</dbReference>
<keyword evidence="1" id="KW-0472">Membrane</keyword>
<sequence length="261" mass="30144">MKEPSTPKLTIITITFQAEKYLERTLQSVEKAWHKLENKSDLEYILVDGASTDHTLAIASRYAHLLSRVYSEPDEGLYDAMNKGQQWARGTYIWFLNAGDSLFDSHTLSQVWQAMKTEPDILYGDAMLVRDDGREIGLRSAYTPHKLPTNLSWRHFATGMKVCHQSFITKKKLASPYLVHNLSADIDWEINCLKKANNIEYLPVALCRYLVGGLSVQNHRKSLIDRFIVLRHHFGLIPTLFNHLFILVRAFLFTQKNGKYW</sequence>
<keyword evidence="3" id="KW-0808">Transferase</keyword>
<dbReference type="InterPro" id="IPR001173">
    <property type="entry name" value="Glyco_trans_2-like"/>
</dbReference>
<dbReference type="AlphaFoldDB" id="A0A316ATK6"/>
<dbReference type="PANTHER" id="PTHR22916">
    <property type="entry name" value="GLYCOSYLTRANSFERASE"/>
    <property type="match status" value="1"/>
</dbReference>
<gene>
    <name evidence="3" type="ORF">CLV98_101804</name>
</gene>
<dbReference type="RefSeq" id="WP_109672926.1">
    <property type="nucleotide sequence ID" value="NZ_QGDT01000001.1"/>
</dbReference>
<dbReference type="EMBL" id="QGDT01000001">
    <property type="protein sequence ID" value="PWJ60619.1"/>
    <property type="molecule type" value="Genomic_DNA"/>
</dbReference>
<keyword evidence="1" id="KW-1133">Transmembrane helix</keyword>
<proteinExistence type="predicted"/>
<dbReference type="GO" id="GO:0016758">
    <property type="term" value="F:hexosyltransferase activity"/>
    <property type="evidence" value="ECO:0007669"/>
    <property type="project" value="UniProtKB-ARBA"/>
</dbReference>
<dbReference type="SUPFAM" id="SSF53448">
    <property type="entry name" value="Nucleotide-diphospho-sugar transferases"/>
    <property type="match status" value="1"/>
</dbReference>
<dbReference type="OrthoDB" id="9788101at2"/>
<name>A0A316ATK6_9BACT</name>
<reference evidence="3 4" key="1">
    <citation type="submission" date="2018-03" db="EMBL/GenBank/DDBJ databases">
        <title>Genomic Encyclopedia of Archaeal and Bacterial Type Strains, Phase II (KMG-II): from individual species to whole genera.</title>
        <authorList>
            <person name="Goeker M."/>
        </authorList>
    </citation>
    <scope>NUCLEOTIDE SEQUENCE [LARGE SCALE GENOMIC DNA]</scope>
    <source>
        <strain evidence="3 4">DSM 100346</strain>
    </source>
</reference>
<evidence type="ECO:0000259" key="2">
    <source>
        <dbReference type="Pfam" id="PF00535"/>
    </source>
</evidence>
<evidence type="ECO:0000313" key="3">
    <source>
        <dbReference type="EMBL" id="PWJ60619.1"/>
    </source>
</evidence>
<keyword evidence="4" id="KW-1185">Reference proteome</keyword>